<dbReference type="EMBL" id="CENE01000005">
    <property type="protein sequence ID" value="CEQ40033.1"/>
    <property type="molecule type" value="Genomic_DNA"/>
</dbReference>
<dbReference type="Pfam" id="PF09805">
    <property type="entry name" value="Nop25"/>
    <property type="match status" value="1"/>
</dbReference>
<comment type="subcellular location">
    <subcellularLocation>
        <location evidence="1">Nucleus</location>
        <location evidence="1">Nucleolus</location>
    </subcellularLocation>
</comment>
<keyword evidence="4" id="KW-0539">Nucleus</keyword>
<protein>
    <submittedName>
        <fullName evidence="6">SPOSA6832_01624-mRNA-1:cds</fullName>
    </submittedName>
</protein>
<evidence type="ECO:0000256" key="2">
    <source>
        <dbReference type="ARBA" id="ARBA00007175"/>
    </source>
</evidence>
<name>A0A0D6EJV4_SPOSA</name>
<feature type="compositionally biased region" description="Basic and acidic residues" evidence="5">
    <location>
        <begin position="59"/>
        <end position="84"/>
    </location>
</feature>
<evidence type="ECO:0000256" key="3">
    <source>
        <dbReference type="ARBA" id="ARBA00023054"/>
    </source>
</evidence>
<evidence type="ECO:0000256" key="1">
    <source>
        <dbReference type="ARBA" id="ARBA00004604"/>
    </source>
</evidence>
<dbReference type="PANTHER" id="PTHR14577:SF0">
    <property type="entry name" value="NUCLEOLAR PROTEIN 12"/>
    <property type="match status" value="1"/>
</dbReference>
<comment type="similarity">
    <text evidence="2">Belongs to the RRP17 family.</text>
</comment>
<keyword evidence="7" id="KW-1185">Reference proteome</keyword>
<organism evidence="6 7">
    <name type="scientific">Sporidiobolus salmonicolor</name>
    <name type="common">Yeast-like fungus</name>
    <name type="synonym">Sporobolomyces salmonicolor</name>
    <dbReference type="NCBI Taxonomy" id="5005"/>
    <lineage>
        <taxon>Eukaryota</taxon>
        <taxon>Fungi</taxon>
        <taxon>Dikarya</taxon>
        <taxon>Basidiomycota</taxon>
        <taxon>Pucciniomycotina</taxon>
        <taxon>Microbotryomycetes</taxon>
        <taxon>Sporidiobolales</taxon>
        <taxon>Sporidiobolaceae</taxon>
        <taxon>Sporobolomyces</taxon>
    </lineage>
</organism>
<dbReference type="GO" id="GO:0019843">
    <property type="term" value="F:rRNA binding"/>
    <property type="evidence" value="ECO:0007669"/>
    <property type="project" value="TreeGrafter"/>
</dbReference>
<feature type="compositionally biased region" description="Low complexity" evidence="5">
    <location>
        <begin position="158"/>
        <end position="175"/>
    </location>
</feature>
<evidence type="ECO:0000313" key="7">
    <source>
        <dbReference type="Proteomes" id="UP000243876"/>
    </source>
</evidence>
<feature type="region of interest" description="Disordered" evidence="5">
    <location>
        <begin position="1"/>
        <end position="28"/>
    </location>
</feature>
<feature type="compositionally biased region" description="Basic and acidic residues" evidence="5">
    <location>
        <begin position="192"/>
        <end position="201"/>
    </location>
</feature>
<feature type="compositionally biased region" description="Basic residues" evidence="5">
    <location>
        <begin position="204"/>
        <end position="223"/>
    </location>
</feature>
<proteinExistence type="inferred from homology"/>
<evidence type="ECO:0000256" key="4">
    <source>
        <dbReference type="ARBA" id="ARBA00023242"/>
    </source>
</evidence>
<keyword evidence="3" id="KW-0175">Coiled coil</keyword>
<dbReference type="GO" id="GO:0005730">
    <property type="term" value="C:nucleolus"/>
    <property type="evidence" value="ECO:0007669"/>
    <property type="project" value="UniProtKB-SubCell"/>
</dbReference>
<dbReference type="Proteomes" id="UP000243876">
    <property type="component" value="Unassembled WGS sequence"/>
</dbReference>
<feature type="compositionally biased region" description="Basic residues" evidence="5">
    <location>
        <begin position="1"/>
        <end position="11"/>
    </location>
</feature>
<feature type="compositionally biased region" description="Pro residues" evidence="5">
    <location>
        <begin position="146"/>
        <end position="157"/>
    </location>
</feature>
<dbReference type="AlphaFoldDB" id="A0A0D6EJV4"/>
<feature type="region of interest" description="Disordered" evidence="5">
    <location>
        <begin position="43"/>
        <end position="223"/>
    </location>
</feature>
<dbReference type="InterPro" id="IPR019186">
    <property type="entry name" value="Nucleolar_protein_12"/>
</dbReference>
<reference evidence="7" key="1">
    <citation type="submission" date="2015-02" db="EMBL/GenBank/DDBJ databases">
        <authorList>
            <person name="Gon?alves P."/>
        </authorList>
    </citation>
    <scope>NUCLEOTIDE SEQUENCE [LARGE SCALE GENOMIC DNA]</scope>
</reference>
<dbReference type="PANTHER" id="PTHR14577">
    <property type="entry name" value="NUCLEOLAR PROTEIN 12"/>
    <property type="match status" value="1"/>
</dbReference>
<sequence>MAPVKKGKGKGKTPELDANGRPPKIKRVKEVVFDPESRKEYLTGFSKRKKAKQTARRNKAIEREKDELRKMRTQIREDRKERAAHNVRVAQEMYGGADDGNDEEDGSDSDGGSDAESDEPEPTAYETPDAVTTVVVEPLSLSRSPSPVPVVPPPAPAAPSTSSTSTPAAQQQQSSMHKKRVKNGAQARPKMSRADKKERATGGKGKKKKMEGRMKGTKGRAHK</sequence>
<accession>A0A0D6EJV4</accession>
<evidence type="ECO:0000256" key="5">
    <source>
        <dbReference type="SAM" id="MobiDB-lite"/>
    </source>
</evidence>
<feature type="compositionally biased region" description="Acidic residues" evidence="5">
    <location>
        <begin position="99"/>
        <end position="121"/>
    </location>
</feature>
<dbReference type="OrthoDB" id="551633at2759"/>
<feature type="compositionally biased region" description="Basic residues" evidence="5">
    <location>
        <begin position="46"/>
        <end position="58"/>
    </location>
</feature>
<evidence type="ECO:0000313" key="6">
    <source>
        <dbReference type="EMBL" id="CEQ40033.1"/>
    </source>
</evidence>
<gene>
    <name evidence="6" type="primary">SPOSA6832_01624</name>
</gene>